<evidence type="ECO:0000313" key="6">
    <source>
        <dbReference type="EMBL" id="SFL15076.1"/>
    </source>
</evidence>
<evidence type="ECO:0000313" key="7">
    <source>
        <dbReference type="Proteomes" id="UP000323300"/>
    </source>
</evidence>
<dbReference type="InterPro" id="IPR003180">
    <property type="entry name" value="MPG"/>
</dbReference>
<dbReference type="HAMAP" id="MF_00527">
    <property type="entry name" value="3MGH"/>
    <property type="match status" value="1"/>
</dbReference>
<reference evidence="6 7" key="1">
    <citation type="submission" date="2016-10" db="EMBL/GenBank/DDBJ databases">
        <authorList>
            <person name="Varghese N."/>
            <person name="Submissions S."/>
        </authorList>
    </citation>
    <scope>NUCLEOTIDE SEQUENCE [LARGE SCALE GENOMIC DNA]</scope>
    <source>
        <strain evidence="6 7">DSM 21822</strain>
    </source>
</reference>
<proteinExistence type="inferred from homology"/>
<keyword evidence="7" id="KW-1185">Reference proteome</keyword>
<dbReference type="Gene3D" id="3.10.300.10">
    <property type="entry name" value="Methylpurine-DNA glycosylase (MPG)"/>
    <property type="match status" value="1"/>
</dbReference>
<evidence type="ECO:0000256" key="2">
    <source>
        <dbReference type="ARBA" id="ARBA00022763"/>
    </source>
</evidence>
<protein>
    <recommendedName>
        <fullName evidence="5">Putative 3-methyladenine DNA glycosylase</fullName>
        <ecNumber evidence="5">3.2.2.-</ecNumber>
    </recommendedName>
</protein>
<dbReference type="Pfam" id="PF02245">
    <property type="entry name" value="Pur_DNA_glyco"/>
    <property type="match status" value="1"/>
</dbReference>
<keyword evidence="3 5" id="KW-0378">Hydrolase</keyword>
<dbReference type="EMBL" id="FOSL01000041">
    <property type="protein sequence ID" value="SFL15076.1"/>
    <property type="molecule type" value="Genomic_DNA"/>
</dbReference>
<dbReference type="Proteomes" id="UP000323300">
    <property type="component" value="Unassembled WGS sequence"/>
</dbReference>
<dbReference type="PANTHER" id="PTHR10429">
    <property type="entry name" value="DNA-3-METHYLADENINE GLYCOSYLASE"/>
    <property type="match status" value="1"/>
</dbReference>
<dbReference type="NCBIfam" id="NF002003">
    <property type="entry name" value="PRK00802.1-3"/>
    <property type="match status" value="1"/>
</dbReference>
<name>A0A1I4FE28_9HYPH</name>
<dbReference type="CDD" id="cd00540">
    <property type="entry name" value="AAG"/>
    <property type="match status" value="1"/>
</dbReference>
<dbReference type="NCBIfam" id="TIGR00567">
    <property type="entry name" value="3mg"/>
    <property type="match status" value="1"/>
</dbReference>
<dbReference type="RefSeq" id="WP_149764151.1">
    <property type="nucleotide sequence ID" value="NZ_BSPE01000012.1"/>
</dbReference>
<evidence type="ECO:0000256" key="5">
    <source>
        <dbReference type="HAMAP-Rule" id="MF_00527"/>
    </source>
</evidence>
<evidence type="ECO:0000256" key="1">
    <source>
        <dbReference type="ARBA" id="ARBA00009232"/>
    </source>
</evidence>
<organism evidence="6 7">
    <name type="scientific">Neomesorhizobium albiziae</name>
    <dbReference type="NCBI Taxonomy" id="335020"/>
    <lineage>
        <taxon>Bacteria</taxon>
        <taxon>Pseudomonadati</taxon>
        <taxon>Pseudomonadota</taxon>
        <taxon>Alphaproteobacteria</taxon>
        <taxon>Hyphomicrobiales</taxon>
        <taxon>Phyllobacteriaceae</taxon>
        <taxon>Neomesorhizobium</taxon>
    </lineage>
</organism>
<keyword evidence="4 5" id="KW-0234">DNA repair</keyword>
<dbReference type="GO" id="GO:0006284">
    <property type="term" value="P:base-excision repair"/>
    <property type="evidence" value="ECO:0007669"/>
    <property type="project" value="InterPro"/>
</dbReference>
<dbReference type="OrthoDB" id="9794313at2"/>
<dbReference type="AlphaFoldDB" id="A0A1I4FE28"/>
<dbReference type="SUPFAM" id="SSF50486">
    <property type="entry name" value="FMT C-terminal domain-like"/>
    <property type="match status" value="1"/>
</dbReference>
<dbReference type="InterPro" id="IPR036995">
    <property type="entry name" value="MPG_sf"/>
</dbReference>
<evidence type="ECO:0000256" key="4">
    <source>
        <dbReference type="ARBA" id="ARBA00023204"/>
    </source>
</evidence>
<gene>
    <name evidence="6" type="ORF">SAMN04488498_1416</name>
</gene>
<dbReference type="GO" id="GO:0003677">
    <property type="term" value="F:DNA binding"/>
    <property type="evidence" value="ECO:0007669"/>
    <property type="project" value="InterPro"/>
</dbReference>
<evidence type="ECO:0000256" key="3">
    <source>
        <dbReference type="ARBA" id="ARBA00022801"/>
    </source>
</evidence>
<dbReference type="InterPro" id="IPR011034">
    <property type="entry name" value="Formyl_transferase-like_C_sf"/>
</dbReference>
<comment type="similarity">
    <text evidence="1 5">Belongs to the DNA glycosylase MPG family.</text>
</comment>
<dbReference type="EC" id="3.2.2.-" evidence="5"/>
<keyword evidence="2 5" id="KW-0227">DNA damage</keyword>
<dbReference type="PANTHER" id="PTHR10429:SF0">
    <property type="entry name" value="DNA-3-METHYLADENINE GLYCOSYLASE"/>
    <property type="match status" value="1"/>
</dbReference>
<dbReference type="GO" id="GO:0003905">
    <property type="term" value="F:alkylbase DNA N-glycosylase activity"/>
    <property type="evidence" value="ECO:0007669"/>
    <property type="project" value="InterPro"/>
</dbReference>
<accession>A0A1I4FE28</accession>
<sequence length="185" mass="19905">MRINCLSSDFFARPARDVAVDLIGVGFFVEGIGGQIVETEAYMRDDPASHSYRGATASNMAMFLGPGIAYVYRSYGLHWSFNIVCDPGSAVLVRALEPTTGISAMQSRRGNIPLRSLCAGPGNLTKALGITGGHNLLPLTQAPFRFDARIGKPHVVSGPRVGLTKAIDEPFRFGLASSPFVSRRF</sequence>